<dbReference type="Proteomes" id="UP000727407">
    <property type="component" value="Unassembled WGS sequence"/>
</dbReference>
<evidence type="ECO:0000313" key="2">
    <source>
        <dbReference type="Proteomes" id="UP000727407"/>
    </source>
</evidence>
<feature type="non-terminal residue" evidence="1">
    <location>
        <position position="62"/>
    </location>
</feature>
<comment type="caution">
    <text evidence="1">The sequence shown here is derived from an EMBL/GenBank/DDBJ whole genome shotgun (WGS) entry which is preliminary data.</text>
</comment>
<dbReference type="EMBL" id="QNUK01000574">
    <property type="protein sequence ID" value="KAF5891543.1"/>
    <property type="molecule type" value="Genomic_DNA"/>
</dbReference>
<organism evidence="1 2">
    <name type="scientific">Clarias magur</name>
    <name type="common">Asian catfish</name>
    <name type="synonym">Macropteronotus magur</name>
    <dbReference type="NCBI Taxonomy" id="1594786"/>
    <lineage>
        <taxon>Eukaryota</taxon>
        <taxon>Metazoa</taxon>
        <taxon>Chordata</taxon>
        <taxon>Craniata</taxon>
        <taxon>Vertebrata</taxon>
        <taxon>Euteleostomi</taxon>
        <taxon>Actinopterygii</taxon>
        <taxon>Neopterygii</taxon>
        <taxon>Teleostei</taxon>
        <taxon>Ostariophysi</taxon>
        <taxon>Siluriformes</taxon>
        <taxon>Clariidae</taxon>
        <taxon>Clarias</taxon>
    </lineage>
</organism>
<evidence type="ECO:0000313" key="1">
    <source>
        <dbReference type="EMBL" id="KAF5891543.1"/>
    </source>
</evidence>
<name>A0A8J4X2J5_CLAMG</name>
<gene>
    <name evidence="1" type="primary">gtt-1</name>
    <name evidence="1" type="ORF">DAT39_018753</name>
</gene>
<protein>
    <submittedName>
        <fullName evidence="1">Branchpoint-bridging protein</fullName>
    </submittedName>
</protein>
<keyword evidence="2" id="KW-1185">Reference proteome</keyword>
<proteinExistence type="predicted"/>
<accession>A0A8J4X2J5</accession>
<reference evidence="1" key="1">
    <citation type="submission" date="2020-07" db="EMBL/GenBank/DDBJ databases">
        <title>Clarias magur genome sequencing, assembly and annotation.</title>
        <authorList>
            <person name="Kushwaha B."/>
            <person name="Kumar R."/>
            <person name="Das P."/>
            <person name="Joshi C.G."/>
            <person name="Kumar D."/>
            <person name="Nagpure N.S."/>
            <person name="Pandey M."/>
            <person name="Agarwal S."/>
            <person name="Srivastava S."/>
            <person name="Singh M."/>
            <person name="Sahoo L."/>
            <person name="Jayasankar P."/>
            <person name="Meher P.K."/>
            <person name="Koringa P.G."/>
            <person name="Iquebal M.A."/>
            <person name="Das S.P."/>
            <person name="Bit A."/>
            <person name="Patnaik S."/>
            <person name="Patel N."/>
            <person name="Shah T.M."/>
            <person name="Hinsu A."/>
            <person name="Jena J.K."/>
        </authorList>
    </citation>
    <scope>NUCLEOTIDE SEQUENCE</scope>
    <source>
        <strain evidence="1">CIFAMagur01</strain>
        <tissue evidence="1">Testis</tissue>
    </source>
</reference>
<sequence length="62" mass="7227">AALRFAADWRFPSALEGRLRQEQRKTCMICPAVRWRLMSPGWRTDESSLINTSLNWLCSHCC</sequence>
<feature type="non-terminal residue" evidence="1">
    <location>
        <position position="1"/>
    </location>
</feature>
<dbReference type="AlphaFoldDB" id="A0A8J4X2J5"/>